<organism evidence="1 2">
    <name type="scientific">Crotalaria pallida</name>
    <name type="common">Smooth rattlebox</name>
    <name type="synonym">Crotalaria striata</name>
    <dbReference type="NCBI Taxonomy" id="3830"/>
    <lineage>
        <taxon>Eukaryota</taxon>
        <taxon>Viridiplantae</taxon>
        <taxon>Streptophyta</taxon>
        <taxon>Embryophyta</taxon>
        <taxon>Tracheophyta</taxon>
        <taxon>Spermatophyta</taxon>
        <taxon>Magnoliopsida</taxon>
        <taxon>eudicotyledons</taxon>
        <taxon>Gunneridae</taxon>
        <taxon>Pentapetalae</taxon>
        <taxon>rosids</taxon>
        <taxon>fabids</taxon>
        <taxon>Fabales</taxon>
        <taxon>Fabaceae</taxon>
        <taxon>Papilionoideae</taxon>
        <taxon>50 kb inversion clade</taxon>
        <taxon>genistoids sensu lato</taxon>
        <taxon>core genistoids</taxon>
        <taxon>Crotalarieae</taxon>
        <taxon>Crotalaria</taxon>
    </lineage>
</organism>
<reference evidence="1 2" key="1">
    <citation type="submission" date="2024-01" db="EMBL/GenBank/DDBJ databases">
        <title>The genomes of 5 underutilized Papilionoideae crops provide insights into root nodulation and disease resistanc.</title>
        <authorList>
            <person name="Yuan L."/>
        </authorList>
    </citation>
    <scope>NUCLEOTIDE SEQUENCE [LARGE SCALE GENOMIC DNA]</scope>
    <source>
        <strain evidence="1">ZHUSHIDOU_FW_LH</strain>
        <tissue evidence="1">Leaf</tissue>
    </source>
</reference>
<dbReference type="EMBL" id="JAYWIO010000008">
    <property type="protein sequence ID" value="KAK7244756.1"/>
    <property type="molecule type" value="Genomic_DNA"/>
</dbReference>
<sequence>MGDAESYCSRVFNYGWNNGNHIIKVEAYYEVVNRLRELNEPEVDVPGFEDELWVHFNRLPTRYSIPSFYLSSSKQQRSSILESSDNFCASSYVENIHMPDQQQSDNTCILPRIILIIVLKTQDVYSARSVVIHIFGYALTGVRPKQDGVRIAVSFIKPEMEMGELNIKGLWFLVGLKR</sequence>
<gene>
    <name evidence="1" type="ORF">RIF29_39582</name>
</gene>
<comment type="caution">
    <text evidence="1">The sequence shown here is derived from an EMBL/GenBank/DDBJ whole genome shotgun (WGS) entry which is preliminary data.</text>
</comment>
<evidence type="ECO:0000313" key="1">
    <source>
        <dbReference type="EMBL" id="KAK7244756.1"/>
    </source>
</evidence>
<keyword evidence="2" id="KW-1185">Reference proteome</keyword>
<dbReference type="AlphaFoldDB" id="A0AAN9HPX0"/>
<dbReference type="Proteomes" id="UP001372338">
    <property type="component" value="Unassembled WGS sequence"/>
</dbReference>
<name>A0AAN9HPX0_CROPI</name>
<evidence type="ECO:0000313" key="2">
    <source>
        <dbReference type="Proteomes" id="UP001372338"/>
    </source>
</evidence>
<accession>A0AAN9HPX0</accession>
<proteinExistence type="predicted"/>
<protein>
    <submittedName>
        <fullName evidence="1">Uncharacterized protein</fullName>
    </submittedName>
</protein>